<dbReference type="EMBL" id="QURH01000099">
    <property type="protein sequence ID" value="RFU42762.1"/>
    <property type="molecule type" value="Genomic_DNA"/>
</dbReference>
<dbReference type="Gene3D" id="3.40.1350.10">
    <property type="match status" value="1"/>
</dbReference>
<evidence type="ECO:0000259" key="1">
    <source>
        <dbReference type="Pfam" id="PF04471"/>
    </source>
</evidence>
<dbReference type="Pfam" id="PF04471">
    <property type="entry name" value="Mrr_cat"/>
    <property type="match status" value="1"/>
</dbReference>
<feature type="domain" description="Restriction endonuclease type IV Mrr" evidence="1">
    <location>
        <begin position="27"/>
        <end position="132"/>
    </location>
</feature>
<dbReference type="InterPro" id="IPR011856">
    <property type="entry name" value="tRNA_endonuc-like_dom_sf"/>
</dbReference>
<accession>A0A372JRW9</accession>
<dbReference type="GO" id="GO:0003677">
    <property type="term" value="F:DNA binding"/>
    <property type="evidence" value="ECO:0007669"/>
    <property type="project" value="InterPro"/>
</dbReference>
<organism evidence="2 3">
    <name type="scientific">Actinomadura logoneensis</name>
    <dbReference type="NCBI Taxonomy" id="2293572"/>
    <lineage>
        <taxon>Bacteria</taxon>
        <taxon>Bacillati</taxon>
        <taxon>Actinomycetota</taxon>
        <taxon>Actinomycetes</taxon>
        <taxon>Streptosporangiales</taxon>
        <taxon>Thermomonosporaceae</taxon>
        <taxon>Actinomadura</taxon>
    </lineage>
</organism>
<dbReference type="Proteomes" id="UP000261811">
    <property type="component" value="Unassembled WGS sequence"/>
</dbReference>
<reference evidence="2 3" key="1">
    <citation type="submission" date="2018-08" db="EMBL/GenBank/DDBJ databases">
        <title>Actinomadura jelena sp. nov., a novel Actinomycete isolated from soil in Chad.</title>
        <authorList>
            <person name="Shi L."/>
        </authorList>
    </citation>
    <scope>NUCLEOTIDE SEQUENCE [LARGE SCALE GENOMIC DNA]</scope>
    <source>
        <strain evidence="2 3">NEAU-G17</strain>
    </source>
</reference>
<dbReference type="InterPro" id="IPR011335">
    <property type="entry name" value="Restrct_endonuc-II-like"/>
</dbReference>
<evidence type="ECO:0000313" key="3">
    <source>
        <dbReference type="Proteomes" id="UP000261811"/>
    </source>
</evidence>
<comment type="caution">
    <text evidence="2">The sequence shown here is derived from an EMBL/GenBank/DDBJ whole genome shotgun (WGS) entry which is preliminary data.</text>
</comment>
<dbReference type="AlphaFoldDB" id="A0A372JRW9"/>
<evidence type="ECO:0000313" key="2">
    <source>
        <dbReference type="EMBL" id="RFU42762.1"/>
    </source>
</evidence>
<keyword evidence="3" id="KW-1185">Reference proteome</keyword>
<gene>
    <name evidence="2" type="ORF">DZF91_04960</name>
</gene>
<sequence length="179" mass="19935">MVTYSVTVINSLLRTCMNTSLATTDRGRAFEELFCYLLDQVPGLRTRRNALNHYNSEEIDIAVANTRMSNGLACFPHLFLVECKNWSNPVDSSTIAEFIDKLENRRIELGVLVVANGVTGDPETLKSAYHKAAMAQSRGHRLIVLSLDDLLKASTTREFTELLVDRLLGVVVSGTFQLL</sequence>
<dbReference type="GO" id="GO:0004519">
    <property type="term" value="F:endonuclease activity"/>
    <property type="evidence" value="ECO:0007669"/>
    <property type="project" value="InterPro"/>
</dbReference>
<protein>
    <recommendedName>
        <fullName evidence="1">Restriction endonuclease type IV Mrr domain-containing protein</fullName>
    </recommendedName>
</protein>
<dbReference type="InterPro" id="IPR007560">
    <property type="entry name" value="Restrct_endonuc_IV_Mrr"/>
</dbReference>
<dbReference type="GO" id="GO:0009307">
    <property type="term" value="P:DNA restriction-modification system"/>
    <property type="evidence" value="ECO:0007669"/>
    <property type="project" value="InterPro"/>
</dbReference>
<name>A0A372JRW9_9ACTN</name>
<dbReference type="SUPFAM" id="SSF52980">
    <property type="entry name" value="Restriction endonuclease-like"/>
    <property type="match status" value="1"/>
</dbReference>
<proteinExistence type="predicted"/>